<keyword evidence="1" id="KW-0812">Transmembrane</keyword>
<comment type="caution">
    <text evidence="2">The sequence shown here is derived from an EMBL/GenBank/DDBJ whole genome shotgun (WGS) entry which is preliminary data.</text>
</comment>
<keyword evidence="1" id="KW-1133">Transmembrane helix</keyword>
<reference evidence="2 3" key="1">
    <citation type="journal article" date="2021" name="Sci. Rep.">
        <title>The distribution of antibiotic resistance genes in chicken gut microbiota commensals.</title>
        <authorList>
            <person name="Juricova H."/>
            <person name="Matiasovicova J."/>
            <person name="Kubasova T."/>
            <person name="Cejkova D."/>
            <person name="Rychlik I."/>
        </authorList>
    </citation>
    <scope>NUCLEOTIDE SEQUENCE [LARGE SCALE GENOMIC DNA]</scope>
    <source>
        <strain evidence="2 3">An829</strain>
    </source>
</reference>
<organism evidence="2 3">
    <name type="scientific">Sutterella massiliensis</name>
    <dbReference type="NCBI Taxonomy" id="1816689"/>
    <lineage>
        <taxon>Bacteria</taxon>
        <taxon>Pseudomonadati</taxon>
        <taxon>Pseudomonadota</taxon>
        <taxon>Betaproteobacteria</taxon>
        <taxon>Burkholderiales</taxon>
        <taxon>Sutterellaceae</taxon>
        <taxon>Sutterella</taxon>
    </lineage>
</organism>
<feature type="transmembrane region" description="Helical" evidence="1">
    <location>
        <begin position="181"/>
        <end position="201"/>
    </location>
</feature>
<dbReference type="Proteomes" id="UP000715095">
    <property type="component" value="Unassembled WGS sequence"/>
</dbReference>
<feature type="transmembrane region" description="Helical" evidence="1">
    <location>
        <begin position="24"/>
        <end position="48"/>
    </location>
</feature>
<feature type="transmembrane region" description="Helical" evidence="1">
    <location>
        <begin position="157"/>
        <end position="175"/>
    </location>
</feature>
<keyword evidence="3" id="KW-1185">Reference proteome</keyword>
<dbReference type="EMBL" id="JACJJC010000012">
    <property type="protein sequence ID" value="MBM6704477.1"/>
    <property type="molecule type" value="Genomic_DNA"/>
</dbReference>
<gene>
    <name evidence="2" type="ORF">H6A60_08285</name>
</gene>
<sequence length="210" mass="22082">MASVPPINSSIFWLARVRPTKADVVSASCAAIAMLLFAFSAELFSAALTFGDGFETARLAFRVSGALEALGEGLLSALILTSGLLVLISALLPREASARLFIRLDARVAARALRLFVSASILFFVLEACGLEPSLESFFIVSAYAFAPEHPKKARRIAVWAAAAALATYATALFLPGHASGSALAGDIEALICALFSLRLVNALGVRVPR</sequence>
<evidence type="ECO:0000256" key="1">
    <source>
        <dbReference type="SAM" id="Phobius"/>
    </source>
</evidence>
<evidence type="ECO:0000313" key="2">
    <source>
        <dbReference type="EMBL" id="MBM6704477.1"/>
    </source>
</evidence>
<proteinExistence type="predicted"/>
<evidence type="ECO:0000313" key="3">
    <source>
        <dbReference type="Proteomes" id="UP000715095"/>
    </source>
</evidence>
<name>A0ABS2DSY9_9BURK</name>
<protein>
    <submittedName>
        <fullName evidence="2">Uncharacterized protein</fullName>
    </submittedName>
</protein>
<keyword evidence="1" id="KW-0472">Membrane</keyword>
<feature type="transmembrane region" description="Helical" evidence="1">
    <location>
        <begin position="69"/>
        <end position="92"/>
    </location>
</feature>
<dbReference type="RefSeq" id="WP_205103349.1">
    <property type="nucleotide sequence ID" value="NZ_JACJJC010000012.1"/>
</dbReference>
<accession>A0ABS2DSY9</accession>